<protein>
    <submittedName>
        <fullName evidence="3">Uncharacterized protein</fullName>
    </submittedName>
</protein>
<accession>A0A0W1R8A3</accession>
<keyword evidence="2" id="KW-0812">Transmembrane</keyword>
<proteinExistence type="predicted"/>
<keyword evidence="4" id="KW-1185">Reference proteome</keyword>
<evidence type="ECO:0000313" key="3">
    <source>
        <dbReference type="EMBL" id="KTG09468.1"/>
    </source>
</evidence>
<dbReference type="Proteomes" id="UP000054387">
    <property type="component" value="Unassembled WGS sequence"/>
</dbReference>
<comment type="caution">
    <text evidence="3">The sequence shown here is derived from an EMBL/GenBank/DDBJ whole genome shotgun (WGS) entry which is preliminary data.</text>
</comment>
<dbReference type="AlphaFoldDB" id="A0A0W1R8A3"/>
<evidence type="ECO:0000313" key="4">
    <source>
        <dbReference type="Proteomes" id="UP000054387"/>
    </source>
</evidence>
<dbReference type="EMBL" id="LOPU01000029">
    <property type="protein sequence ID" value="KTG09468.1"/>
    <property type="molecule type" value="Genomic_DNA"/>
</dbReference>
<dbReference type="OrthoDB" id="307812at2157"/>
<sequence>MKARRLLLAGTGVVVLLLGFLGGDFLPTEGLVDLLGNDYLLMALFAGVGLLVAFSVLASGRSARLEQAEMPDAERPVSAPSPGEGFDEALSDWRLSIPILGRRRRASLRNRLRRAAIETLRTAEGYDRAEAERRVDEGTWTDDETAAAFLRTESSLRADGGEPSGPRRASSQAERSDGGTPAKSSPGARGTRDAARQTAEEIARLASEVRR</sequence>
<dbReference type="RefSeq" id="WP_058582620.1">
    <property type="nucleotide sequence ID" value="NZ_LOPU01000029.1"/>
</dbReference>
<name>A0A0W1R8A3_9EURY</name>
<evidence type="ECO:0000256" key="1">
    <source>
        <dbReference type="SAM" id="MobiDB-lite"/>
    </source>
</evidence>
<reference evidence="3 4" key="1">
    <citation type="submission" date="2015-12" db="EMBL/GenBank/DDBJ databases">
        <title>Haloprofundus marisrubri gen. nov., sp. nov., an extremely halophilic archaeon isolated from the Discovery deep brine-seawater interface in the Red Sea.</title>
        <authorList>
            <person name="Zhang G."/>
            <person name="Stingl U."/>
            <person name="Rashid M."/>
        </authorList>
    </citation>
    <scope>NUCLEOTIDE SEQUENCE [LARGE SCALE GENOMIC DNA]</scope>
    <source>
        <strain evidence="3 4">SB9</strain>
    </source>
</reference>
<feature type="compositionally biased region" description="Basic and acidic residues" evidence="1">
    <location>
        <begin position="190"/>
        <end position="211"/>
    </location>
</feature>
<evidence type="ECO:0000256" key="2">
    <source>
        <dbReference type="SAM" id="Phobius"/>
    </source>
</evidence>
<feature type="transmembrane region" description="Helical" evidence="2">
    <location>
        <begin position="39"/>
        <end position="60"/>
    </location>
</feature>
<keyword evidence="2" id="KW-0472">Membrane</keyword>
<dbReference type="Pfam" id="PF23933">
    <property type="entry name" value="DUF7269"/>
    <property type="match status" value="1"/>
</dbReference>
<organism evidence="3 4">
    <name type="scientific">Haloprofundus marisrubri</name>
    <dbReference type="NCBI Taxonomy" id="1514971"/>
    <lineage>
        <taxon>Archaea</taxon>
        <taxon>Methanobacteriati</taxon>
        <taxon>Methanobacteriota</taxon>
        <taxon>Stenosarchaea group</taxon>
        <taxon>Halobacteria</taxon>
        <taxon>Halobacteriales</taxon>
        <taxon>Haloferacaceae</taxon>
        <taxon>Haloprofundus</taxon>
    </lineage>
</organism>
<gene>
    <name evidence="3" type="ORF">AUR64_16975</name>
</gene>
<keyword evidence="2" id="KW-1133">Transmembrane helix</keyword>
<dbReference type="STRING" id="1514971.AUR64_16975"/>
<feature type="region of interest" description="Disordered" evidence="1">
    <location>
        <begin position="151"/>
        <end position="211"/>
    </location>
</feature>
<dbReference type="InterPro" id="IPR055693">
    <property type="entry name" value="DUF7269"/>
</dbReference>